<sequence>MMAEQKFEAEKRALSSSATPQPLNKKSNFEYIVDPNGPCFQFTLICKCQVCSQGLSPGCELTPPPMKRMDCEDAPSPSVFLPHTHDDETGEGLEHPSNLDPSCKPPSSPLPPRAYVRNSKWNPCHPNQFFSLENEDVFKNEYHYPFLSDLNKYLPFKDNPRYNIVTVEFVPKSPRTGSRFSDLPSETPSLEASPTGAAAWRHRATSQEGKGKGPAAFGSHHCSHSGQMGPAMVSRVNSPGFGPIRSLNTIEVDRLSLSQTLLIWRSQSDLLVAANLICIEHCTILLMGTNQSIARLPGCQETSRIVQLLQFGPANQIARPLGCQSTAHVVQPTKFGPANHLLQCYIKFYADGPK</sequence>
<evidence type="ECO:0000313" key="1">
    <source>
        <dbReference type="EMBL" id="KAJ9066082.1"/>
    </source>
</evidence>
<proteinExistence type="predicted"/>
<keyword evidence="2" id="KW-1185">Reference proteome</keyword>
<comment type="caution">
    <text evidence="1">The sequence shown here is derived from an EMBL/GenBank/DDBJ whole genome shotgun (WGS) entry which is preliminary data.</text>
</comment>
<reference evidence="1" key="1">
    <citation type="submission" date="2022-04" db="EMBL/GenBank/DDBJ databases">
        <title>Genome of the entomopathogenic fungus Entomophthora muscae.</title>
        <authorList>
            <person name="Elya C."/>
            <person name="Lovett B.R."/>
            <person name="Lee E."/>
            <person name="Macias A.M."/>
            <person name="Hajek A.E."/>
            <person name="De Bivort B.L."/>
            <person name="Kasson M.T."/>
            <person name="De Fine Licht H.H."/>
            <person name="Stajich J.E."/>
        </authorList>
    </citation>
    <scope>NUCLEOTIDE SEQUENCE</scope>
    <source>
        <strain evidence="1">Berkeley</strain>
    </source>
</reference>
<organism evidence="1 2">
    <name type="scientific">Entomophthora muscae</name>
    <dbReference type="NCBI Taxonomy" id="34485"/>
    <lineage>
        <taxon>Eukaryota</taxon>
        <taxon>Fungi</taxon>
        <taxon>Fungi incertae sedis</taxon>
        <taxon>Zoopagomycota</taxon>
        <taxon>Entomophthoromycotina</taxon>
        <taxon>Entomophthoromycetes</taxon>
        <taxon>Entomophthorales</taxon>
        <taxon>Entomophthoraceae</taxon>
        <taxon>Entomophthora</taxon>
    </lineage>
</organism>
<dbReference type="EMBL" id="QTSX02004308">
    <property type="protein sequence ID" value="KAJ9066082.1"/>
    <property type="molecule type" value="Genomic_DNA"/>
</dbReference>
<name>A0ACC2SUL3_9FUNG</name>
<evidence type="ECO:0000313" key="2">
    <source>
        <dbReference type="Proteomes" id="UP001165960"/>
    </source>
</evidence>
<gene>
    <name evidence="1" type="ORF">DSO57_1013126</name>
</gene>
<dbReference type="Proteomes" id="UP001165960">
    <property type="component" value="Unassembled WGS sequence"/>
</dbReference>
<protein>
    <submittedName>
        <fullName evidence="1">Uncharacterized protein</fullName>
    </submittedName>
</protein>
<accession>A0ACC2SUL3</accession>